<keyword evidence="1" id="KW-0472">Membrane</keyword>
<comment type="caution">
    <text evidence="2">The sequence shown here is derived from an EMBL/GenBank/DDBJ whole genome shotgun (WGS) entry which is preliminary data.</text>
</comment>
<dbReference type="AlphaFoldDB" id="A0A9P4QUN5"/>
<dbReference type="Proteomes" id="UP000799444">
    <property type="component" value="Unassembled WGS sequence"/>
</dbReference>
<accession>A0A9P4QUN5</accession>
<name>A0A9P4QUN5_9PLEO</name>
<feature type="transmembrane region" description="Helical" evidence="1">
    <location>
        <begin position="50"/>
        <end position="70"/>
    </location>
</feature>
<protein>
    <submittedName>
        <fullName evidence="2">Uncharacterized protein</fullName>
    </submittedName>
</protein>
<gene>
    <name evidence="2" type="ORF">EJ04DRAFT_566935</name>
</gene>
<organism evidence="2 3">
    <name type="scientific">Polyplosphaeria fusca</name>
    <dbReference type="NCBI Taxonomy" id="682080"/>
    <lineage>
        <taxon>Eukaryota</taxon>
        <taxon>Fungi</taxon>
        <taxon>Dikarya</taxon>
        <taxon>Ascomycota</taxon>
        <taxon>Pezizomycotina</taxon>
        <taxon>Dothideomycetes</taxon>
        <taxon>Pleosporomycetidae</taxon>
        <taxon>Pleosporales</taxon>
        <taxon>Tetraplosphaeriaceae</taxon>
        <taxon>Polyplosphaeria</taxon>
    </lineage>
</organism>
<proteinExistence type="predicted"/>
<evidence type="ECO:0000313" key="3">
    <source>
        <dbReference type="Proteomes" id="UP000799444"/>
    </source>
</evidence>
<dbReference type="EMBL" id="ML996197">
    <property type="protein sequence ID" value="KAF2731389.1"/>
    <property type="molecule type" value="Genomic_DNA"/>
</dbReference>
<feature type="transmembrane region" description="Helical" evidence="1">
    <location>
        <begin position="82"/>
        <end position="102"/>
    </location>
</feature>
<keyword evidence="1" id="KW-0812">Transmembrane</keyword>
<sequence length="112" mass="11596">MELNPVEILVRGMNVLQDPLAAVAIILFFSIAIYNRAAAQHESRSTKSTALMACASVAGIGIAATAVGVVPQSVRTSISTAFAVGGIAIVMTLWGGVFSNVMDMSWAQAAAR</sequence>
<keyword evidence="1" id="KW-1133">Transmembrane helix</keyword>
<reference evidence="2" key="1">
    <citation type="journal article" date="2020" name="Stud. Mycol.">
        <title>101 Dothideomycetes genomes: a test case for predicting lifestyles and emergence of pathogens.</title>
        <authorList>
            <person name="Haridas S."/>
            <person name="Albert R."/>
            <person name="Binder M."/>
            <person name="Bloem J."/>
            <person name="Labutti K."/>
            <person name="Salamov A."/>
            <person name="Andreopoulos B."/>
            <person name="Baker S."/>
            <person name="Barry K."/>
            <person name="Bills G."/>
            <person name="Bluhm B."/>
            <person name="Cannon C."/>
            <person name="Castanera R."/>
            <person name="Culley D."/>
            <person name="Daum C."/>
            <person name="Ezra D."/>
            <person name="Gonzalez J."/>
            <person name="Henrissat B."/>
            <person name="Kuo A."/>
            <person name="Liang C."/>
            <person name="Lipzen A."/>
            <person name="Lutzoni F."/>
            <person name="Magnuson J."/>
            <person name="Mondo S."/>
            <person name="Nolan M."/>
            <person name="Ohm R."/>
            <person name="Pangilinan J."/>
            <person name="Park H.-J."/>
            <person name="Ramirez L."/>
            <person name="Alfaro M."/>
            <person name="Sun H."/>
            <person name="Tritt A."/>
            <person name="Yoshinaga Y."/>
            <person name="Zwiers L.-H."/>
            <person name="Turgeon B."/>
            <person name="Goodwin S."/>
            <person name="Spatafora J."/>
            <person name="Crous P."/>
            <person name="Grigoriev I."/>
        </authorList>
    </citation>
    <scope>NUCLEOTIDE SEQUENCE</scope>
    <source>
        <strain evidence="2">CBS 125425</strain>
    </source>
</reference>
<keyword evidence="3" id="KW-1185">Reference proteome</keyword>
<feature type="transmembrane region" description="Helical" evidence="1">
    <location>
        <begin position="20"/>
        <end position="38"/>
    </location>
</feature>
<evidence type="ECO:0000256" key="1">
    <source>
        <dbReference type="SAM" id="Phobius"/>
    </source>
</evidence>
<evidence type="ECO:0000313" key="2">
    <source>
        <dbReference type="EMBL" id="KAF2731389.1"/>
    </source>
</evidence>